<dbReference type="InterPro" id="IPR013783">
    <property type="entry name" value="Ig-like_fold"/>
</dbReference>
<dbReference type="Pfam" id="PF17803">
    <property type="entry name" value="Cadherin_4"/>
    <property type="match status" value="10"/>
</dbReference>
<feature type="compositionally biased region" description="Polar residues" evidence="2">
    <location>
        <begin position="1290"/>
        <end position="1299"/>
    </location>
</feature>
<feature type="domain" description="RapA2 cadherin-like" evidence="4">
    <location>
        <begin position="2499"/>
        <end position="2592"/>
    </location>
</feature>
<dbReference type="RefSeq" id="WP_268077999.1">
    <property type="nucleotide sequence ID" value="NZ_CP106885.1"/>
</dbReference>
<feature type="domain" description="RapA2 cadherin-like" evidence="4">
    <location>
        <begin position="3410"/>
        <end position="3499"/>
    </location>
</feature>
<feature type="compositionally biased region" description="Polar residues" evidence="2">
    <location>
        <begin position="2236"/>
        <end position="2249"/>
    </location>
</feature>
<gene>
    <name evidence="5" type="ORF">P8T11_04880</name>
</gene>
<evidence type="ECO:0000256" key="1">
    <source>
        <dbReference type="PROSITE-ProRule" id="PRU00182"/>
    </source>
</evidence>
<dbReference type="InterPro" id="IPR040853">
    <property type="entry name" value="RapA2_cadherin-like"/>
</dbReference>
<feature type="region of interest" description="Disordered" evidence="2">
    <location>
        <begin position="1284"/>
        <end position="1303"/>
    </location>
</feature>
<feature type="region of interest" description="Disordered" evidence="2">
    <location>
        <begin position="34"/>
        <end position="62"/>
    </location>
</feature>
<name>A0ABY8GWI3_9BURK</name>
<feature type="compositionally biased region" description="Low complexity" evidence="2">
    <location>
        <begin position="40"/>
        <end position="62"/>
    </location>
</feature>
<reference evidence="5 6" key="1">
    <citation type="submission" date="2023-03" db="EMBL/GenBank/DDBJ databases">
        <title>Achromobacter spanius LIG8.</title>
        <authorList>
            <person name="Shrestha S."/>
        </authorList>
    </citation>
    <scope>NUCLEOTIDE SEQUENCE [LARGE SCALE GENOMIC DNA]</scope>
    <source>
        <strain evidence="5 6">LIG8</strain>
    </source>
</reference>
<evidence type="ECO:0000313" key="6">
    <source>
        <dbReference type="Proteomes" id="UP001214170"/>
    </source>
</evidence>
<dbReference type="InterPro" id="IPR010221">
    <property type="entry name" value="VCBS_dom"/>
</dbReference>
<keyword evidence="1" id="KW-0694">RNA-binding</keyword>
<feature type="domain" description="RapA2 cadherin-like" evidence="4">
    <location>
        <begin position="2628"/>
        <end position="2726"/>
    </location>
</feature>
<protein>
    <submittedName>
        <fullName evidence="5">VCBS domain-containing protein</fullName>
    </submittedName>
</protein>
<dbReference type="Gene3D" id="2.60.40.10">
    <property type="entry name" value="Immunoglobulins"/>
    <property type="match status" value="8"/>
</dbReference>
<dbReference type="InterPro" id="IPR051172">
    <property type="entry name" value="Chlamydia_OmcB"/>
</dbReference>
<feature type="compositionally biased region" description="Polar residues" evidence="2">
    <location>
        <begin position="3736"/>
        <end position="3745"/>
    </location>
</feature>
<feature type="domain" description="RapA2 cadherin-like" evidence="4">
    <location>
        <begin position="2895"/>
        <end position="2984"/>
    </location>
</feature>
<evidence type="ECO:0000256" key="2">
    <source>
        <dbReference type="SAM" id="MobiDB-lite"/>
    </source>
</evidence>
<feature type="domain" description="RapA2 cadherin-like" evidence="4">
    <location>
        <begin position="3279"/>
        <end position="3373"/>
    </location>
</feature>
<feature type="domain" description="RapA2 cadherin-like" evidence="4">
    <location>
        <begin position="3149"/>
        <end position="3242"/>
    </location>
</feature>
<keyword evidence="6" id="KW-1185">Reference proteome</keyword>
<feature type="domain" description="RapA2 cadherin-like" evidence="4">
    <location>
        <begin position="2216"/>
        <end position="2318"/>
    </location>
</feature>
<dbReference type="NCBIfam" id="TIGR01965">
    <property type="entry name" value="VCBS_repeat"/>
    <property type="match status" value="11"/>
</dbReference>
<evidence type="ECO:0000313" key="5">
    <source>
        <dbReference type="EMBL" id="WFP09220.1"/>
    </source>
</evidence>
<feature type="compositionally biased region" description="Low complexity" evidence="2">
    <location>
        <begin position="3710"/>
        <end position="3721"/>
    </location>
</feature>
<dbReference type="EMBL" id="CP121261">
    <property type="protein sequence ID" value="WFP09220.1"/>
    <property type="molecule type" value="Genomic_DNA"/>
</dbReference>
<proteinExistence type="predicted"/>
<feature type="domain" description="DUF4347" evidence="3">
    <location>
        <begin position="67"/>
        <end position="228"/>
    </location>
</feature>
<dbReference type="Proteomes" id="UP001214170">
    <property type="component" value="Chromosome"/>
</dbReference>
<feature type="region of interest" description="Disordered" evidence="2">
    <location>
        <begin position="2233"/>
        <end position="2262"/>
    </location>
</feature>
<feature type="compositionally biased region" description="Pro residues" evidence="2">
    <location>
        <begin position="3693"/>
        <end position="3709"/>
    </location>
</feature>
<evidence type="ECO:0000259" key="3">
    <source>
        <dbReference type="Pfam" id="PF14252"/>
    </source>
</evidence>
<dbReference type="Pfam" id="PF14252">
    <property type="entry name" value="DUF4347"/>
    <property type="match status" value="1"/>
</dbReference>
<feature type="domain" description="RapA2 cadherin-like" evidence="4">
    <location>
        <begin position="3020"/>
        <end position="3113"/>
    </location>
</feature>
<dbReference type="InterPro" id="IPR025592">
    <property type="entry name" value="DUF4347"/>
</dbReference>
<dbReference type="PANTHER" id="PTHR34819">
    <property type="entry name" value="LARGE CYSTEINE-RICH PERIPLASMIC PROTEIN OMCB"/>
    <property type="match status" value="1"/>
</dbReference>
<sequence length="3761" mass="381714">MPQHRRQTFAPLSRVLALEPRLLFDAAGAVAAEQQHTSQSGADASGADASGADASDAPDSNAAPRNVLVVDARVQGAQALADSAAPGTKVVVVDAAKDGVAAVQAALDAIGQVDSIQILGHGTPGQMQLGSSVLSTLSADTLRTAEWGTHLSPNGDILLYGCGTGQGEDGHALLQKMASLTGADVAASTNDTGAAAAGGDWALEASTGPIESRLAVLDAALAGYQGLLANADPTLTLGSSSADILVGGDAVIQATITNPSTQEGYAPFVDVLLPTTGFDGDDGVSFLSASALGINLVSHVVTFGADGTALHPLARDASGNALVIQASDYGYRAGDQLVVLELPFAGFGKDQPAIVVDIKLHMSNLADVNKDHVVSLRSGFQYGNDALDNPQQDPSLVEGDWQTFAMRATPFEVTQSVDMVEGETVTGENSPHTLTVSTTPAPGQTLQNVSLTQTLPDTIRVQSITPGAGGTITRLVLADGVELTGTVAINAALAASPYVQSYTVNYATLAGPVDTLVTFYVPQTDAGGAAVLNPTTGDDRTITLGRPIVTGGWVPLDPRDVPPLIPLVPVVDLGDPLDFVATAVTLHKTGSVAVDTGVAGLSPGDTLEFQYDIAISDYFSFGKTVLGEGKLTVTDLLGNGMTFDGTPVMTFTQDGATYTVALVYTLGAKGPAGTTVTFDLAASVRNAGLPLAVLAGDLHDGIRTSASQATVTYRATLDQAYQGTYPQAEINEGDSVGNSALLEGTIVEDRVNLGDTETDGSELTLTVPTGAVDIGVFQVNGVVVSPSYELKPGDVVTFVLRYDLQTGDYENLKLTAYLPLPLFDTSGAWTNGLGDHKWSYGLGDTHPGSVVSVTAAAGGALVFDFGNYAMQSDPTGQNRIEVLFTMRASDQPFADQRSITVLGQSTQLTTIGQQQLVSADSVLIQSVAEPVLDIKHGVVASTGGTVTGTTGTWSGAGTTGSAFTGSVTDLDALEGTVAGMDAGDILRLATGIENSGGGGAYDVATTLQLPPGLDFLGGSLAAANLRLARGDGTLLQLNVDYAVSGNTITFLDAGGQATLLAGRAGSAADLAGQNVVIITYDTVASATVNASQNLQSTAILTRYASVEGGTDFTPTDLTDTADAVVAAPTVSIGYAGGSLDAGDSNAPHTSGSNLVVGERMLYDIIVTLPEGVTQNLRLEDLIPAGMGLDASFGNGGYQLITTTAGSTALTADFAGTVAVASLTGIGGTAGVDGTDVRLSFSASSAAGNNIAGDNRFVIRVALVALDVSSNQTGAVRTHDAQLVYSDPDTDTPNGATPSDRNVAAQGTRPSINIVEPTLNLTQSAVSSGSAVGVDRGDVLTYTVTIGNGTAATDVDAFDVTVQNVLPSELSGAQILGVTLYGGATLTGGDFVIVNGVLQTTDGAKLDIPKGATVVLRFSGTLDATTGITGSVDNQVSVQWTSMDGAAANERTGTGGVNDYALTNTLSERVAADATISHVGGLADTAAGSPSTADPQDVAVGEIIHYRVAFVVPEGTDPNAAIRVVLPQGLTFMNDGSATLAFIADALAGGGSGIQTDLAGLIVSGNAYLQGGFTDEAQTLLAPDLSGVRAQGVINQSSIDVTDPRAVMLQLGTLVNGNNDADFEVVYFEFNVRVDNAAGVVAGQQLAVKADFLSGGEVRTSTDSAVERVVEPKIDNLDKTVTAFDPGVGGATGQATYGVSFSNTGSATAYDVRLTDTLPAGGQNLAVIGLTIDGTTYAPGGYPAGVSVTVTGGQVTVTMDQLAAGQTVSLAYTADLPNSVLLADTTASVSYTSLPDSFQSYAGTNVGTAGSTGGERTGAGAAPNVYLDSDGAGVSLVSGTLWNDTDSASSSAAPDGPGLQGQDVTLTWGGADNDLSTAADNQSWTVTTDANGYYYFGVLGAGVFRIDAAPSITLSTPTGVVAARVDSDGGSPLAQVVVQLGDQGTGAAGNIGYVERNDGPTVAAPATQTVDEDTTLAISGLGITDPDAAGGVMQVLLSVEHGVLNLTLGSAVVVGGGLNGRTVTLQGSQAALNAALATLQYTPDANYNGNDTLTIRTDDLGQRGDADGDGIPFEPVDDNLSASGATDITINAINDAPLGVNDSATAVEAGGTGNGTPGVDPRGNVLSNDRDVDIQTNDDRLSVTQIGQGGATQAVTPGTSGTLVGQYGTLVMNAQGSYEYVLDNDNPLVQQLLASSAPLSESFTYNLRDVAGAVSSATLVITIQGANDAPVADADVSQATEQGGTNNGTAGSDAVGSVLDNDTDVDAGDTRTVTLSRPVLAGGFGDIVAVPVGSTSANGATVTGRYGVLTLGADGTYRYVLNNADPTVQALNVGQTLTEVFQYAATDAGGLDGVASIIITINGANDNPVAVDNVQDGYTARVDTVTNTVIGTALNPSGNVILDQTDPDSDGSVDSDIDNEISTAIVSLIRGESGTDQAVPTVGDQAIVGQYGTLYISQSGEYRYEIDSLNPALIALGPNATVSENFIYTLQDAVGGQSSATLSIVIHGVQDAPVAKTVIGVAVEKGGTSNGTAGQDASGDVTVNDIDPDGDTLNVINVRTGREAGSGAGGTVGDALQGLYGTLTLNADGSYNYVVNDADPAVQALRAAGNTLVDYFTYTINDGGLSDAAELRIRILGQNDAPDAVDETGFAVEAGGTGNTSGGQPAVGDLLQNATDVDSPAFGETLTVTGARTGGGNAAVPDGGGTAITVVGTYGTLTILPNGQYAYVADNANPTVQALAPGETLDETFTYQVTDAGGLFDTALLTITIRGANDAPTSDNETAVAIEAGGTANGTGAVNPSGNLLDAGDTDPDNNDVLQIDGVRAGGASGSGAMAATGTDVAGLFGTLRVEADGTYTYTLNNDLDAVQRLRLATDTLTDTFTFRVADTGGLTSDSTLTITIRGANDAPVARPDTGAAIEAGGVENGTDGAPASGNVLTNDTDVDAGDTKQVSAVVNSASAAGVVGGNTAGLYGTLVLGADGAYTYVVDDSLAAVQQLRTGQSLDDTFTYTVRDAGGLTSTATLTITIAGRYDTPKAVNDTATATAGSSVSAPIDATGLVLDNDEDVDAGDTKTVNGVRAGTELPDAPMIAVGGLTRIDGAYGWLEIAPDGSFTYHADDTNEAVAALAAGEQLLDRFTYQVVDSGGLTDQAELTITVVGVNDPPIAAPIITVAIEQGDEVGRVGGRNPSGDVTLRDTDAEGRPLTVVEIRTGLEIGTGTPGTVGVPLQGRYGTLLLQADGTFLYTLDNSLPEVQALRTLRNVLTDTFTYTIGDDQGARDQASIAILIVGQNDAPVALPDHAVAIEAGGRDNSAPGLNPAGNVLDNDTDVDAGDTKAVTAVRTGTGAGTGTSGVVDGVTVGLFGTLTLSADGSYRYVVDNDNAQVQALRNANDTLTEVFTYTMRDTAGAMVQAELTITIVGRDDTPMAQDDTASVNDIEGPPVTQGNVLDNDADVDAQEQLTVVGIRTAGEGGSAVITGVVGERLAGRYGFLVLNADGSYTYEIDLTNPAVNAARGQGPLLQDVFVYTVGDRTGRTDQALLTVTLDMDAVYVASPNPHGLFDDTSSLRPLSDLSVDPVVFVTPAVRDALHLQQWLTAVIRGERPGMVLPPVVTAESIGEGLGLDPSVMLTPTIQALQLLSRYEDARLQARHGVMSLTADGLLPDVSVFARKEIELQRPAAKPAGQDKPAPQKEAAPPQPQPQPETQPQPQPQPQSQAPAQPAEARAVHLASLDRPAATSLGSFSQQIDRLSMRRNFGAAPTPER</sequence>
<dbReference type="PROSITE" id="PS50889">
    <property type="entry name" value="S4"/>
    <property type="match status" value="1"/>
</dbReference>
<organism evidence="5 6">
    <name type="scientific">Achromobacter spanius</name>
    <dbReference type="NCBI Taxonomy" id="217203"/>
    <lineage>
        <taxon>Bacteria</taxon>
        <taxon>Pseudomonadati</taxon>
        <taxon>Pseudomonadota</taxon>
        <taxon>Betaproteobacteria</taxon>
        <taxon>Burkholderiales</taxon>
        <taxon>Alcaligenaceae</taxon>
        <taxon>Achromobacter</taxon>
    </lineage>
</organism>
<feature type="domain" description="RapA2 cadherin-like" evidence="4">
    <location>
        <begin position="2763"/>
        <end position="2857"/>
    </location>
</feature>
<evidence type="ECO:0000259" key="4">
    <source>
        <dbReference type="Pfam" id="PF17803"/>
    </source>
</evidence>
<dbReference type="PANTHER" id="PTHR34819:SF3">
    <property type="entry name" value="CELL SURFACE PROTEIN"/>
    <property type="match status" value="1"/>
</dbReference>
<accession>A0ABY8GWI3</accession>
<feature type="domain" description="RapA2 cadherin-like" evidence="4">
    <location>
        <begin position="2086"/>
        <end position="2179"/>
    </location>
</feature>
<feature type="region of interest" description="Disordered" evidence="2">
    <location>
        <begin position="3673"/>
        <end position="3761"/>
    </location>
</feature>